<protein>
    <recommendedName>
        <fullName evidence="1">YqgU-like 6-bladed beta-propeller domain-containing protein</fullName>
    </recommendedName>
</protein>
<dbReference type="EMBL" id="CP137640">
    <property type="protein sequence ID" value="WVX82743.1"/>
    <property type="molecule type" value="Genomic_DNA"/>
</dbReference>
<keyword evidence="3" id="KW-1185">Reference proteome</keyword>
<dbReference type="Pfam" id="PF21101">
    <property type="entry name" value="YqgU"/>
    <property type="match status" value="1"/>
</dbReference>
<accession>A0ABZ2CLW0</accession>
<dbReference type="Gene3D" id="2.140.10.30">
    <property type="entry name" value="Dipeptidylpeptidase IV, N-terminal domain"/>
    <property type="match status" value="1"/>
</dbReference>
<name>A0ABZ2CLW0_9BACI</name>
<evidence type="ECO:0000259" key="1">
    <source>
        <dbReference type="Pfam" id="PF21101"/>
    </source>
</evidence>
<dbReference type="InterPro" id="IPR048421">
    <property type="entry name" value="YqgU_beta-prop"/>
</dbReference>
<evidence type="ECO:0000313" key="3">
    <source>
        <dbReference type="Proteomes" id="UP001357223"/>
    </source>
</evidence>
<sequence>MCLLFVSTLLVIGCEKRDSSSQAIKNKKQPEDEQSHVTIEDVKNHLPILLKEGEFDKVYGWINNETIVYTTNIENRSNIYAYHLKTGTSTLLLKVESMIDSVHISHSGNYLLIRSSSEASPGKITVITNKGKEVFTTVIKNSFDAAIEWNPYDEDKVLISSFTADWQDRTFMLSIKNQKMTEIEVQNPFSYWLKKDKLISLNLDQKDQSNVTDVIVKDLSTGNETSLLSDVFELDSFQNNLLTIKADREQLNYITYTFYDLQLNQVGSLTMPGITSSLDWLIPYYDFNEQKRTFLSFQPLKSGAADSYKEGFQLIQYRLEDDTKTVMINGLENEPISCNQEGNLCLYGYYFEKLLDMKNKNIIQLVSNGE</sequence>
<reference evidence="2 3" key="1">
    <citation type="submission" date="2023-10" db="EMBL/GenBank/DDBJ databases">
        <title>Niallia locisalis sp.nov. isolated from a salt pond sample.</title>
        <authorList>
            <person name="Li X.-J."/>
            <person name="Dong L."/>
        </authorList>
    </citation>
    <scope>NUCLEOTIDE SEQUENCE [LARGE SCALE GENOMIC DNA]</scope>
    <source>
        <strain evidence="2 3">DSM 29761</strain>
    </source>
</reference>
<dbReference type="RefSeq" id="WP_338451638.1">
    <property type="nucleotide sequence ID" value="NZ_CP137640.1"/>
</dbReference>
<dbReference type="SUPFAM" id="SSF69322">
    <property type="entry name" value="Tricorn protease domain 2"/>
    <property type="match status" value="1"/>
</dbReference>
<evidence type="ECO:0000313" key="2">
    <source>
        <dbReference type="EMBL" id="WVX82743.1"/>
    </source>
</evidence>
<proteinExistence type="predicted"/>
<gene>
    <name evidence="2" type="ORF">R4Z09_07100</name>
</gene>
<feature type="domain" description="YqgU-like 6-bladed beta-propeller" evidence="1">
    <location>
        <begin position="84"/>
        <end position="348"/>
    </location>
</feature>
<organism evidence="2 3">
    <name type="scientific">Niallia oryzisoli</name>
    <dbReference type="NCBI Taxonomy" id="1737571"/>
    <lineage>
        <taxon>Bacteria</taxon>
        <taxon>Bacillati</taxon>
        <taxon>Bacillota</taxon>
        <taxon>Bacilli</taxon>
        <taxon>Bacillales</taxon>
        <taxon>Bacillaceae</taxon>
        <taxon>Niallia</taxon>
    </lineage>
</organism>
<dbReference type="Proteomes" id="UP001357223">
    <property type="component" value="Chromosome"/>
</dbReference>